<dbReference type="PANTHER" id="PTHR32309:SF13">
    <property type="entry name" value="FERRIC ENTEROBACTIN TRANSPORT PROTEIN FEPE"/>
    <property type="match status" value="1"/>
</dbReference>
<evidence type="ECO:0000256" key="2">
    <source>
        <dbReference type="SAM" id="Phobius"/>
    </source>
</evidence>
<gene>
    <name evidence="3" type="ORF">DK389_18915</name>
</gene>
<dbReference type="OrthoDB" id="7800844at2"/>
<evidence type="ECO:0000313" key="4">
    <source>
        <dbReference type="Proteomes" id="UP000245926"/>
    </source>
</evidence>
<feature type="transmembrane region" description="Helical" evidence="2">
    <location>
        <begin position="387"/>
        <end position="404"/>
    </location>
</feature>
<dbReference type="RefSeq" id="WP_109891837.1">
    <property type="nucleotide sequence ID" value="NZ_CP029550.1"/>
</dbReference>
<proteinExistence type="predicted"/>
<evidence type="ECO:0000256" key="1">
    <source>
        <dbReference type="SAM" id="Coils"/>
    </source>
</evidence>
<dbReference type="AlphaFoldDB" id="A0A2U8W7V0"/>
<reference evidence="4" key="1">
    <citation type="submission" date="2018-05" db="EMBL/GenBank/DDBJ databases">
        <title>Complete Genome Sequence of Methylobacterium sp. 17SD2-17.</title>
        <authorList>
            <person name="Srinivasan S."/>
        </authorList>
    </citation>
    <scope>NUCLEOTIDE SEQUENCE [LARGE SCALE GENOMIC DNA]</scope>
    <source>
        <strain evidence="4">17SD2-17</strain>
    </source>
</reference>
<keyword evidence="2" id="KW-0812">Transmembrane</keyword>
<feature type="transmembrane region" description="Helical" evidence="2">
    <location>
        <begin position="410"/>
        <end position="431"/>
    </location>
</feature>
<dbReference type="InterPro" id="IPR050445">
    <property type="entry name" value="Bact_polysacc_biosynth/exp"/>
</dbReference>
<dbReference type="GO" id="GO:0005886">
    <property type="term" value="C:plasma membrane"/>
    <property type="evidence" value="ECO:0007669"/>
    <property type="project" value="TreeGrafter"/>
</dbReference>
<keyword evidence="4" id="KW-1185">Reference proteome</keyword>
<dbReference type="Proteomes" id="UP000245926">
    <property type="component" value="Chromosome"/>
</dbReference>
<protein>
    <submittedName>
        <fullName evidence="3">Capsule biosynthesis protein</fullName>
    </submittedName>
</protein>
<name>A0A2U8W7V0_9HYPH</name>
<dbReference type="KEGG" id="mets:DK389_18915"/>
<keyword evidence="2" id="KW-1133">Transmembrane helix</keyword>
<accession>A0A2U8W7V0</accession>
<organism evidence="3 4">
    <name type="scientific">Methylobacterium durans</name>
    <dbReference type="NCBI Taxonomy" id="2202825"/>
    <lineage>
        <taxon>Bacteria</taxon>
        <taxon>Pseudomonadati</taxon>
        <taxon>Pseudomonadota</taxon>
        <taxon>Alphaproteobacteria</taxon>
        <taxon>Hyphomicrobiales</taxon>
        <taxon>Methylobacteriaceae</taxon>
        <taxon>Methylobacterium</taxon>
    </lineage>
</organism>
<feature type="transmembrane region" description="Helical" evidence="2">
    <location>
        <begin position="78"/>
        <end position="97"/>
    </location>
</feature>
<dbReference type="EMBL" id="CP029550">
    <property type="protein sequence ID" value="AWN42195.1"/>
    <property type="molecule type" value="Genomic_DNA"/>
</dbReference>
<sequence>MSVDEVKQGERLRGIIDVARNAVPELRRNAETIEPIPDRKLPALLRQARDRLDWTRIPGLRPRPQKEENLLPFLIRRFSLFVLLPTAVVAVYLFVVASDQYIAEAQFAVRGNVEPMGDVNLGEFTSLIQKHNSQDSFIVRDFIHSQTMVEAAEKEIGVTKMFSRSDADFWARFNPPQPIEELTRYWRRHVEAQIDAISGVITLTARAFTPEDALAIAKEVVAKSEGLINAISRRAQADMIEHAQKDATDAQERLKRAHLALQQYRNRWGIIDPIKSAESTLITLTSLRKDKLKAENDLQVLRGSNLNENSRGIQVLVASIAAIDHQMKQLQDQLTTENSTATGAPNMTQALLEYEGLLIERTIAEKLNESANTLLDRARVSASKQQIYLATFVPPVLPIASLYPHRGYGILIAFFCFLVIWSSVSLVLAGVKDQRL</sequence>
<keyword evidence="1" id="KW-0175">Coiled coil</keyword>
<dbReference type="GO" id="GO:0004713">
    <property type="term" value="F:protein tyrosine kinase activity"/>
    <property type="evidence" value="ECO:0007669"/>
    <property type="project" value="TreeGrafter"/>
</dbReference>
<keyword evidence="2" id="KW-0472">Membrane</keyword>
<dbReference type="PANTHER" id="PTHR32309">
    <property type="entry name" value="TYROSINE-PROTEIN KINASE"/>
    <property type="match status" value="1"/>
</dbReference>
<feature type="coiled-coil region" evidence="1">
    <location>
        <begin position="240"/>
        <end position="267"/>
    </location>
</feature>
<evidence type="ECO:0000313" key="3">
    <source>
        <dbReference type="EMBL" id="AWN42195.1"/>
    </source>
</evidence>